<keyword evidence="12 14" id="KW-0175">Coiled coil</keyword>
<dbReference type="SUPFAM" id="SSF57845">
    <property type="entry name" value="B-box zinc-binding domain"/>
    <property type="match status" value="1"/>
</dbReference>
<dbReference type="Proteomes" id="UP000050525">
    <property type="component" value="Unassembled WGS sequence"/>
</dbReference>
<dbReference type="Gene3D" id="3.30.40.10">
    <property type="entry name" value="Zinc/RING finger domain, C3HC4 (zinc finger)"/>
    <property type="match status" value="1"/>
</dbReference>
<organism evidence="17 18">
    <name type="scientific">Alligator mississippiensis</name>
    <name type="common">American alligator</name>
    <dbReference type="NCBI Taxonomy" id="8496"/>
    <lineage>
        <taxon>Eukaryota</taxon>
        <taxon>Metazoa</taxon>
        <taxon>Chordata</taxon>
        <taxon>Craniata</taxon>
        <taxon>Vertebrata</taxon>
        <taxon>Euteleostomi</taxon>
        <taxon>Archelosauria</taxon>
        <taxon>Archosauria</taxon>
        <taxon>Crocodylia</taxon>
        <taxon>Alligatoridae</taxon>
        <taxon>Alligatorinae</taxon>
        <taxon>Alligator</taxon>
    </lineage>
</organism>
<dbReference type="EC" id="2.3.2.27" evidence="5"/>
<dbReference type="EMBL" id="AKHW03004318">
    <property type="protein sequence ID" value="KYO30137.1"/>
    <property type="molecule type" value="Genomic_DNA"/>
</dbReference>
<protein>
    <recommendedName>
        <fullName evidence="5">RING-type E3 ubiquitin transferase</fullName>
        <ecNumber evidence="5">2.3.2.27</ecNumber>
    </recommendedName>
</protein>
<evidence type="ECO:0000256" key="8">
    <source>
        <dbReference type="ARBA" id="ARBA00022723"/>
    </source>
</evidence>
<dbReference type="SUPFAM" id="SSF57850">
    <property type="entry name" value="RING/U-box"/>
    <property type="match status" value="1"/>
</dbReference>
<comment type="similarity">
    <text evidence="4">Belongs to the TRIM/RBCC family.</text>
</comment>
<evidence type="ECO:0000256" key="9">
    <source>
        <dbReference type="ARBA" id="ARBA00022771"/>
    </source>
</evidence>
<feature type="coiled-coil region" evidence="14">
    <location>
        <begin position="82"/>
        <end position="145"/>
    </location>
</feature>
<evidence type="ECO:0000313" key="18">
    <source>
        <dbReference type="Proteomes" id="UP000050525"/>
    </source>
</evidence>
<dbReference type="PROSITE" id="PS50119">
    <property type="entry name" value="ZF_BBOX"/>
    <property type="match status" value="1"/>
</dbReference>
<dbReference type="Pfam" id="PF15227">
    <property type="entry name" value="zf-C3HC4_4"/>
    <property type="match status" value="1"/>
</dbReference>
<keyword evidence="6" id="KW-0963">Cytoplasm</keyword>
<reference evidence="17 18" key="1">
    <citation type="journal article" date="2012" name="Genome Biol.">
        <title>Sequencing three crocodilian genomes to illuminate the evolution of archosaurs and amniotes.</title>
        <authorList>
            <person name="St John J.A."/>
            <person name="Braun E.L."/>
            <person name="Isberg S.R."/>
            <person name="Miles L.G."/>
            <person name="Chong A.Y."/>
            <person name="Gongora J."/>
            <person name="Dalzell P."/>
            <person name="Moran C."/>
            <person name="Bed'hom B."/>
            <person name="Abzhanov A."/>
            <person name="Burgess S.C."/>
            <person name="Cooksey A.M."/>
            <person name="Castoe T.A."/>
            <person name="Crawford N.G."/>
            <person name="Densmore L.D."/>
            <person name="Drew J.C."/>
            <person name="Edwards S.V."/>
            <person name="Faircloth B.C."/>
            <person name="Fujita M.K."/>
            <person name="Greenwold M.J."/>
            <person name="Hoffmann F.G."/>
            <person name="Howard J.M."/>
            <person name="Iguchi T."/>
            <person name="Janes D.E."/>
            <person name="Khan S.Y."/>
            <person name="Kohno S."/>
            <person name="de Koning A.J."/>
            <person name="Lance S.L."/>
            <person name="McCarthy F.M."/>
            <person name="McCormack J.E."/>
            <person name="Merchant M.E."/>
            <person name="Peterson D.G."/>
            <person name="Pollock D.D."/>
            <person name="Pourmand N."/>
            <person name="Raney B.J."/>
            <person name="Roessler K.A."/>
            <person name="Sanford J.R."/>
            <person name="Sawyer R.H."/>
            <person name="Schmidt C.J."/>
            <person name="Triplett E.W."/>
            <person name="Tuberville T.D."/>
            <person name="Venegas-Anaya M."/>
            <person name="Howard J.T."/>
            <person name="Jarvis E.D."/>
            <person name="Guillette L.J.Jr."/>
            <person name="Glenn T.C."/>
            <person name="Green R.E."/>
            <person name="Ray D.A."/>
        </authorList>
    </citation>
    <scope>NUCLEOTIDE SEQUENCE [LARGE SCALE GENOMIC DNA]</scope>
    <source>
        <strain evidence="17">KSC_2009_1</strain>
    </source>
</reference>
<dbReference type="GO" id="GO:0005737">
    <property type="term" value="C:cytoplasm"/>
    <property type="evidence" value="ECO:0007669"/>
    <property type="project" value="UniProtKB-SubCell"/>
</dbReference>
<dbReference type="SMART" id="SM00336">
    <property type="entry name" value="BBOX"/>
    <property type="match status" value="1"/>
</dbReference>
<evidence type="ECO:0000313" key="17">
    <source>
        <dbReference type="EMBL" id="KYO30137.1"/>
    </source>
</evidence>
<comment type="caution">
    <text evidence="17">The sequence shown here is derived from an EMBL/GenBank/DDBJ whole genome shotgun (WGS) entry which is preliminary data.</text>
</comment>
<proteinExistence type="inferred from homology"/>
<name>A0A151N079_ALLMI</name>
<evidence type="ECO:0000256" key="10">
    <source>
        <dbReference type="ARBA" id="ARBA00022786"/>
    </source>
</evidence>
<evidence type="ECO:0000256" key="7">
    <source>
        <dbReference type="ARBA" id="ARBA00022679"/>
    </source>
</evidence>
<dbReference type="SMART" id="SM00184">
    <property type="entry name" value="RING"/>
    <property type="match status" value="1"/>
</dbReference>
<accession>A0A151N079</accession>
<evidence type="ECO:0000256" key="14">
    <source>
        <dbReference type="SAM" id="Coils"/>
    </source>
</evidence>
<evidence type="ECO:0000259" key="16">
    <source>
        <dbReference type="PROSITE" id="PS50119"/>
    </source>
</evidence>
<evidence type="ECO:0000256" key="11">
    <source>
        <dbReference type="ARBA" id="ARBA00022833"/>
    </source>
</evidence>
<dbReference type="Gene3D" id="3.30.160.60">
    <property type="entry name" value="Classic Zinc Finger"/>
    <property type="match status" value="1"/>
</dbReference>
<evidence type="ECO:0000256" key="5">
    <source>
        <dbReference type="ARBA" id="ARBA00012483"/>
    </source>
</evidence>
<dbReference type="InterPro" id="IPR013083">
    <property type="entry name" value="Znf_RING/FYVE/PHD"/>
</dbReference>
<dbReference type="GO" id="GO:0008270">
    <property type="term" value="F:zinc ion binding"/>
    <property type="evidence" value="ECO:0007669"/>
    <property type="project" value="UniProtKB-KW"/>
</dbReference>
<dbReference type="InterPro" id="IPR020457">
    <property type="entry name" value="Znf_B-box_chordata"/>
</dbReference>
<sequence length="176" mass="19952">MDEEATCSICLELLQEPVTIGCGHNFCRACITRYCEDTVRGSGDAVPCPSCRAQFQIGSFRLNTQLKNLVEKIKEQSLKPGKEQMENQCVEHEEILKLFCEEDGEAICVICRESQAHRGHTVLPIQEAASNYQKIEERSDDKRRAKIRLDEDGPLPKPLSTFTSCSFLLPTWWTNV</sequence>
<keyword evidence="10" id="KW-0833">Ubl conjugation pathway</keyword>
<keyword evidence="9 13" id="KW-0863">Zinc-finger</keyword>
<evidence type="ECO:0000259" key="15">
    <source>
        <dbReference type="PROSITE" id="PS50089"/>
    </source>
</evidence>
<comment type="catalytic activity">
    <reaction evidence="1">
        <text>S-ubiquitinyl-[E2 ubiquitin-conjugating enzyme]-L-cysteine + [acceptor protein]-L-lysine = [E2 ubiquitin-conjugating enzyme]-L-cysteine + N(6)-ubiquitinyl-[acceptor protein]-L-lysine.</text>
        <dbReference type="EC" id="2.3.2.27"/>
    </reaction>
</comment>
<dbReference type="Pfam" id="PF00643">
    <property type="entry name" value="zf-B_box"/>
    <property type="match status" value="1"/>
</dbReference>
<dbReference type="PRINTS" id="PR01406">
    <property type="entry name" value="BBOXZNFINGER"/>
</dbReference>
<evidence type="ECO:0000256" key="2">
    <source>
        <dbReference type="ARBA" id="ARBA00004496"/>
    </source>
</evidence>
<evidence type="ECO:0000256" key="6">
    <source>
        <dbReference type="ARBA" id="ARBA00022490"/>
    </source>
</evidence>
<dbReference type="InterPro" id="IPR017907">
    <property type="entry name" value="Znf_RING_CS"/>
</dbReference>
<gene>
    <name evidence="17" type="ORF">Y1Q_0010026</name>
</gene>
<keyword evidence="11" id="KW-0862">Zinc</keyword>
<comment type="subcellular location">
    <subcellularLocation>
        <location evidence="2">Cytoplasm</location>
    </subcellularLocation>
</comment>
<dbReference type="GO" id="GO:0061630">
    <property type="term" value="F:ubiquitin protein ligase activity"/>
    <property type="evidence" value="ECO:0007669"/>
    <property type="project" value="UniProtKB-EC"/>
</dbReference>
<comment type="pathway">
    <text evidence="3">Protein modification; protein ubiquitination.</text>
</comment>
<evidence type="ECO:0000256" key="3">
    <source>
        <dbReference type="ARBA" id="ARBA00004906"/>
    </source>
</evidence>
<dbReference type="InterPro" id="IPR000315">
    <property type="entry name" value="Znf_B-box"/>
</dbReference>
<evidence type="ECO:0000256" key="13">
    <source>
        <dbReference type="PROSITE-ProRule" id="PRU00024"/>
    </source>
</evidence>
<keyword evidence="7" id="KW-0808">Transferase</keyword>
<dbReference type="PROSITE" id="PS00518">
    <property type="entry name" value="ZF_RING_1"/>
    <property type="match status" value="1"/>
</dbReference>
<dbReference type="InterPro" id="IPR050143">
    <property type="entry name" value="TRIM/RBCC"/>
</dbReference>
<dbReference type="PANTHER" id="PTHR24103">
    <property type="entry name" value="E3 UBIQUITIN-PROTEIN LIGASE TRIM"/>
    <property type="match status" value="1"/>
</dbReference>
<feature type="domain" description="B box-type" evidence="16">
    <location>
        <begin position="84"/>
        <end position="125"/>
    </location>
</feature>
<feature type="domain" description="RING-type" evidence="15">
    <location>
        <begin position="7"/>
        <end position="52"/>
    </location>
</feature>
<keyword evidence="18" id="KW-1185">Reference proteome</keyword>
<evidence type="ECO:0000256" key="4">
    <source>
        <dbReference type="ARBA" id="ARBA00008518"/>
    </source>
</evidence>
<dbReference type="PROSITE" id="PS50089">
    <property type="entry name" value="ZF_RING_2"/>
    <property type="match status" value="1"/>
</dbReference>
<dbReference type="InterPro" id="IPR001841">
    <property type="entry name" value="Znf_RING"/>
</dbReference>
<keyword evidence="8" id="KW-0479">Metal-binding</keyword>
<dbReference type="AlphaFoldDB" id="A0A151N079"/>
<evidence type="ECO:0000256" key="12">
    <source>
        <dbReference type="ARBA" id="ARBA00023054"/>
    </source>
</evidence>
<evidence type="ECO:0000256" key="1">
    <source>
        <dbReference type="ARBA" id="ARBA00000900"/>
    </source>
</evidence>